<protein>
    <submittedName>
        <fullName evidence="3">HNH endonuclease</fullName>
    </submittedName>
</protein>
<keyword evidence="3" id="KW-0540">Nuclease</keyword>
<dbReference type="Proteomes" id="UP001060012">
    <property type="component" value="Chromosome"/>
</dbReference>
<evidence type="ECO:0000256" key="1">
    <source>
        <dbReference type="SAM" id="Phobius"/>
    </source>
</evidence>
<feature type="domain" description="HNH" evidence="2">
    <location>
        <begin position="138"/>
        <end position="179"/>
    </location>
</feature>
<organism evidence="3 4">
    <name type="scientific">Arcobacter roscoffensis</name>
    <dbReference type="NCBI Taxonomy" id="2961520"/>
    <lineage>
        <taxon>Bacteria</taxon>
        <taxon>Pseudomonadati</taxon>
        <taxon>Campylobacterota</taxon>
        <taxon>Epsilonproteobacteria</taxon>
        <taxon>Campylobacterales</taxon>
        <taxon>Arcobacteraceae</taxon>
        <taxon>Arcobacter</taxon>
    </lineage>
</organism>
<gene>
    <name evidence="3" type="ORF">NJU99_10890</name>
</gene>
<evidence type="ECO:0000313" key="3">
    <source>
        <dbReference type="EMBL" id="UTJ05756.1"/>
    </source>
</evidence>
<accession>A0ABY5E4S5</accession>
<proteinExistence type="predicted"/>
<dbReference type="InterPro" id="IPR002711">
    <property type="entry name" value="HNH"/>
</dbReference>
<evidence type="ECO:0000313" key="4">
    <source>
        <dbReference type="Proteomes" id="UP001060012"/>
    </source>
</evidence>
<dbReference type="Pfam" id="PF01844">
    <property type="entry name" value="HNH"/>
    <property type="match status" value="1"/>
</dbReference>
<keyword evidence="1" id="KW-1133">Transmembrane helix</keyword>
<sequence length="204" mass="23806">MILDIKFIVLSSLLIAAIIPLYIYREKVFAFAYRKGDIEPFLDLVKNHMKKEHPLVPINYAIVEKTADEKDIRVRETIIVEDIVSQYFNYEYEKQTQGSVSKDKLWTGYDEKSVHNVKMPSDWVQRKELAWARDNQKCNRCAKTVSLKNSISIFVKDIEDGAGYNIENIITLCEDCNRVLNSKNPRNTMANLELMDRLMKYVES</sequence>
<keyword evidence="3" id="KW-0378">Hydrolase</keyword>
<keyword evidence="4" id="KW-1185">Reference proteome</keyword>
<dbReference type="EMBL" id="CP100595">
    <property type="protein sequence ID" value="UTJ05756.1"/>
    <property type="molecule type" value="Genomic_DNA"/>
</dbReference>
<keyword evidence="1" id="KW-0812">Transmembrane</keyword>
<keyword evidence="1" id="KW-0472">Membrane</keyword>
<reference evidence="3" key="1">
    <citation type="submission" date="2022-07" db="EMBL/GenBank/DDBJ databases">
        <title>Arcobacter roscoffensis sp. nov., a marine bacterium isolated from coastal seawater collected from Roscoff, France.</title>
        <authorList>
            <person name="Pascual J."/>
            <person name="Lepeaux C."/>
            <person name="Methner A."/>
            <person name="Overmann J."/>
        </authorList>
    </citation>
    <scope>NUCLEOTIDE SEQUENCE</scope>
    <source>
        <strain evidence="3">ARW1-2F2</strain>
    </source>
</reference>
<dbReference type="GO" id="GO:0004519">
    <property type="term" value="F:endonuclease activity"/>
    <property type="evidence" value="ECO:0007669"/>
    <property type="project" value="UniProtKB-KW"/>
</dbReference>
<dbReference type="RefSeq" id="WP_254575937.1">
    <property type="nucleotide sequence ID" value="NZ_CP100595.1"/>
</dbReference>
<name>A0ABY5E4S5_9BACT</name>
<evidence type="ECO:0000259" key="2">
    <source>
        <dbReference type="Pfam" id="PF01844"/>
    </source>
</evidence>
<feature type="transmembrane region" description="Helical" evidence="1">
    <location>
        <begin position="6"/>
        <end position="24"/>
    </location>
</feature>
<keyword evidence="3" id="KW-0255">Endonuclease</keyword>